<gene>
    <name evidence="1" type="ORF">PTE31013_03796</name>
</gene>
<proteinExistence type="predicted"/>
<keyword evidence="2" id="KW-1185">Reference proteome</keyword>
<evidence type="ECO:0000313" key="1">
    <source>
        <dbReference type="EMBL" id="VVE33429.1"/>
    </source>
</evidence>
<organism evidence="1 2">
    <name type="scientific">Pandoraea terrigena</name>
    <dbReference type="NCBI Taxonomy" id="2508292"/>
    <lineage>
        <taxon>Bacteria</taxon>
        <taxon>Pseudomonadati</taxon>
        <taxon>Pseudomonadota</taxon>
        <taxon>Betaproteobacteria</taxon>
        <taxon>Burkholderiales</taxon>
        <taxon>Burkholderiaceae</taxon>
        <taxon>Pandoraea</taxon>
    </lineage>
</organism>
<evidence type="ECO:0000313" key="2">
    <source>
        <dbReference type="Proteomes" id="UP000334380"/>
    </source>
</evidence>
<dbReference type="EMBL" id="CABPRU010000010">
    <property type="protein sequence ID" value="VVE33429.1"/>
    <property type="molecule type" value="Genomic_DNA"/>
</dbReference>
<reference evidence="1 2" key="1">
    <citation type="submission" date="2019-08" db="EMBL/GenBank/DDBJ databases">
        <authorList>
            <person name="Peeters C."/>
        </authorList>
    </citation>
    <scope>NUCLEOTIDE SEQUENCE [LARGE SCALE GENOMIC DNA]</scope>
    <source>
        <strain evidence="1 2">LMG 31013</strain>
    </source>
</reference>
<dbReference type="GO" id="GO:0006313">
    <property type="term" value="P:DNA transposition"/>
    <property type="evidence" value="ECO:0007669"/>
    <property type="project" value="InterPro"/>
</dbReference>
<dbReference type="InterPro" id="IPR002514">
    <property type="entry name" value="Transposase_8"/>
</dbReference>
<dbReference type="GO" id="GO:0004803">
    <property type="term" value="F:transposase activity"/>
    <property type="evidence" value="ECO:0007669"/>
    <property type="project" value="InterPro"/>
</dbReference>
<dbReference type="AlphaFoldDB" id="A0A5E4XAK4"/>
<protein>
    <submittedName>
        <fullName evidence="1">Transposase</fullName>
    </submittedName>
</protein>
<dbReference type="OrthoDB" id="9816028at2"/>
<dbReference type="Proteomes" id="UP000334380">
    <property type="component" value="Unassembled WGS sequence"/>
</dbReference>
<accession>A0A5E4XAK4</accession>
<dbReference type="Pfam" id="PF01527">
    <property type="entry name" value="HTH_Tnp_1"/>
    <property type="match status" value="1"/>
</dbReference>
<name>A0A5E4XAK4_9BURK</name>
<dbReference type="GO" id="GO:0003677">
    <property type="term" value="F:DNA binding"/>
    <property type="evidence" value="ECO:0007669"/>
    <property type="project" value="InterPro"/>
</dbReference>
<sequence>MKKSKYTEEQMAFAPKQAELGTTVAEVCREDGVARCIARMTQPGAQVRPSSSMCVEWQPKLCRIFGTRLATAQ</sequence>